<evidence type="ECO:0000313" key="4">
    <source>
        <dbReference type="Proteomes" id="UP000029443"/>
    </source>
</evidence>
<proteinExistence type="predicted"/>
<feature type="compositionally biased region" description="Pro residues" evidence="2">
    <location>
        <begin position="37"/>
        <end position="49"/>
    </location>
</feature>
<dbReference type="InterPro" id="IPR029058">
    <property type="entry name" value="AB_hydrolase_fold"/>
</dbReference>
<protein>
    <recommendedName>
        <fullName evidence="5">Peptidase S9 prolyl oligopeptidase catalytic domain-containing protein</fullName>
    </recommendedName>
</protein>
<dbReference type="PROSITE" id="PS51257">
    <property type="entry name" value="PROKAR_LIPOPROTEIN"/>
    <property type="match status" value="1"/>
</dbReference>
<gene>
    <name evidence="3" type="ORF">T9A_00891</name>
</gene>
<dbReference type="SUPFAM" id="SSF53474">
    <property type="entry name" value="alpha/beta-Hydrolases"/>
    <property type="match status" value="1"/>
</dbReference>
<evidence type="ECO:0008006" key="5">
    <source>
        <dbReference type="Google" id="ProtNLM"/>
    </source>
</evidence>
<sequence length="727" mass="78513">MKKQYASIASLALLVTACGGGGSSGSVSQTPGSTPQSPTPNQPVPPPDMPVDCQRNSWVAGTTELCDGTLIYRDYVYDDYGADTGLVGLSPLTVMNLLSRGGGVFNPIANTPGLLSPTAGDQRYPAGMENTADLVSLALALDGDELSVRFELNTLYGSDDSLAVIAIDTDNDSSTGGGVWPGLGIRSDGWDEIYTFAEGDPINNIIAGRIPAPETEQWRIQAVVAQHDGTVMNVAFRGPDESARAASIPEQILPDAGNFWEDKQSQALGSGDISVFGDVVSRSDLENRITRPAESVTGFQQRVYTSQYTLPPGEGVSLRGVPGRQGDTGLPCDQYFHYLGKYQPYGFYVPEQDGPHELQLVLHGCEANHASQINQSNFQTSFADANNRILAAPLGRGPRGFYTGLSERDVLDVRADVEEHYPIDSRKVLVSGYSMGGYGTLRMAALYPQDYAAGVNWVGFTGSLLNLPLERTLLDSLTDLTGIELLDAPLSAFQELQQEFSIGAEDNVLDYLGNLEHIPVANAYSAADEIVHVTTALALQEKYVAGNSDYVFYLHLPAEHLTYILLDEWQKMANYSANRVAVSRPSTVSYYYDPAQAYPEYAIDHNRAYWVSNILNRSTEPSQISLQSDGCGTPQMDRQFTSGAGTYPIPWVSTQRTLSSDSLLPGGNTLTGSLENIHHMTIDVTDSCLSGAINLDIDSDGSSTLAFSDGREVDLVQGRNQLFVNPL</sequence>
<comment type="caution">
    <text evidence="3">The sequence shown here is derived from an EMBL/GenBank/DDBJ whole genome shotgun (WGS) entry which is preliminary data.</text>
</comment>
<evidence type="ECO:0000313" key="3">
    <source>
        <dbReference type="EMBL" id="KGD62600.1"/>
    </source>
</evidence>
<keyword evidence="4" id="KW-1185">Reference proteome</keyword>
<dbReference type="PANTHER" id="PTHR43037">
    <property type="entry name" value="UNNAMED PRODUCT-RELATED"/>
    <property type="match status" value="1"/>
</dbReference>
<evidence type="ECO:0000256" key="2">
    <source>
        <dbReference type="SAM" id="MobiDB-lite"/>
    </source>
</evidence>
<dbReference type="InterPro" id="IPR050955">
    <property type="entry name" value="Plant_Biomass_Hydrol_Est"/>
</dbReference>
<name>A0ABR4WGI5_9GAMM</name>
<organism evidence="3 4">
    <name type="scientific">Alcanivorax jadensis T9</name>
    <dbReference type="NCBI Taxonomy" id="1177181"/>
    <lineage>
        <taxon>Bacteria</taxon>
        <taxon>Pseudomonadati</taxon>
        <taxon>Pseudomonadota</taxon>
        <taxon>Gammaproteobacteria</taxon>
        <taxon>Oceanospirillales</taxon>
        <taxon>Alcanivoracaceae</taxon>
        <taxon>Alcanivorax</taxon>
    </lineage>
</organism>
<dbReference type="EMBL" id="ARXU01000002">
    <property type="protein sequence ID" value="KGD62600.1"/>
    <property type="molecule type" value="Genomic_DNA"/>
</dbReference>
<reference evidence="3 4" key="1">
    <citation type="submission" date="2012-09" db="EMBL/GenBank/DDBJ databases">
        <title>Genome Sequence of alkane-degrading Bacterium Alcanivorax jadensis T9.</title>
        <authorList>
            <person name="Lai Q."/>
            <person name="Shao Z."/>
        </authorList>
    </citation>
    <scope>NUCLEOTIDE SEQUENCE [LARGE SCALE GENOMIC DNA]</scope>
    <source>
        <strain evidence="3 4">T9</strain>
    </source>
</reference>
<feature type="region of interest" description="Disordered" evidence="2">
    <location>
        <begin position="21"/>
        <end position="52"/>
    </location>
</feature>
<evidence type="ECO:0000256" key="1">
    <source>
        <dbReference type="ARBA" id="ARBA00022729"/>
    </source>
</evidence>
<feature type="compositionally biased region" description="Low complexity" evidence="2">
    <location>
        <begin position="25"/>
        <end position="36"/>
    </location>
</feature>
<keyword evidence="1" id="KW-0732">Signal</keyword>
<dbReference type="Gene3D" id="3.40.50.1820">
    <property type="entry name" value="alpha/beta hydrolase"/>
    <property type="match status" value="1"/>
</dbReference>
<dbReference type="PANTHER" id="PTHR43037:SF1">
    <property type="entry name" value="BLL1128 PROTEIN"/>
    <property type="match status" value="1"/>
</dbReference>
<dbReference type="Proteomes" id="UP000029443">
    <property type="component" value="Unassembled WGS sequence"/>
</dbReference>
<accession>A0ABR4WGI5</accession>